<keyword evidence="2" id="KW-0808">Transferase</keyword>
<feature type="domain" description="DUF4032" evidence="1">
    <location>
        <begin position="238"/>
        <end position="402"/>
    </location>
</feature>
<accession>A0AA94HKZ2</accession>
<reference evidence="2 3" key="1">
    <citation type="submission" date="2016-10" db="EMBL/GenBank/DDBJ databases">
        <authorList>
            <person name="Varghese N."/>
            <person name="Submissions S."/>
        </authorList>
    </citation>
    <scope>NUCLEOTIDE SEQUENCE [LARGE SCALE GENOMIC DNA]</scope>
    <source>
        <strain evidence="2 3">IAM 15147</strain>
    </source>
</reference>
<dbReference type="EMBL" id="FOZN01000001">
    <property type="protein sequence ID" value="SFS01256.1"/>
    <property type="molecule type" value="Genomic_DNA"/>
</dbReference>
<evidence type="ECO:0000313" key="3">
    <source>
        <dbReference type="Proteomes" id="UP000198506"/>
    </source>
</evidence>
<dbReference type="SUPFAM" id="SSF56112">
    <property type="entry name" value="Protein kinase-like (PK-like)"/>
    <property type="match status" value="1"/>
</dbReference>
<dbReference type="InterPro" id="IPR011009">
    <property type="entry name" value="Kinase-like_dom_sf"/>
</dbReference>
<dbReference type="Pfam" id="PF06293">
    <property type="entry name" value="Kdo"/>
    <property type="match status" value="1"/>
</dbReference>
<protein>
    <submittedName>
        <fullName evidence="2">Lipopolysaccharide kinase (Kdo/WaaP) family protein</fullName>
    </submittedName>
</protein>
<evidence type="ECO:0000313" key="2">
    <source>
        <dbReference type="EMBL" id="SFS01256.1"/>
    </source>
</evidence>
<comment type="caution">
    <text evidence="2">The sequence shown here is derived from an EMBL/GenBank/DDBJ whole genome shotgun (WGS) entry which is preliminary data.</text>
</comment>
<dbReference type="Proteomes" id="UP000198506">
    <property type="component" value="Unassembled WGS sequence"/>
</dbReference>
<proteinExistence type="predicted"/>
<name>A0AA94HKZ2_9MICO</name>
<dbReference type="InterPro" id="IPR025111">
    <property type="entry name" value="DUF4032"/>
</dbReference>
<dbReference type="AlphaFoldDB" id="A0AA94HKZ2"/>
<dbReference type="GO" id="GO:0016301">
    <property type="term" value="F:kinase activity"/>
    <property type="evidence" value="ECO:0007669"/>
    <property type="project" value="UniProtKB-KW"/>
</dbReference>
<gene>
    <name evidence="2" type="ORF">SAMN04487783_0531</name>
</gene>
<keyword evidence="3" id="KW-1185">Reference proteome</keyword>
<sequence length="442" mass="49315">MRAYDGGMPSDLRITSALMDASLLDLPWDLPLEEWSEDDVVQLPKGISRHLVRFARLSGRVVAIKETTAEMANREYAMLRRLQRLDVPCVEPLAVIAERTDADGNPLAAALVTRHLRFSLPYRALYSSSMQEATAERLVDALAGLLVRLHLVGFYWGDVSLSNTLFRRDAGAFAAYLVDAETGTIESGGLSDGRRADDLEVARVNIAGELLDLAAGDRLDPTIDPIAVAGSIVEQYRSLWHELHSDQVIAADERWRIRDRIERLNALGFDIGELAIRTGDGGTTVAIQPKVVDPGHHHRRLQSLTGIDAQENQARRMLNDLDEYVAVQHDARPNVGDEALANEWFEQVFARVVAAVPLELRGKLEGPEVFHEVLEHRWFLSEQQQCEVTLEEATSSYIETQLAFKRDEAALLNVPTTMTMPIVTLQEQPGDDADEPDWRDLV</sequence>
<dbReference type="Pfam" id="PF13224">
    <property type="entry name" value="DUF4032"/>
    <property type="match status" value="1"/>
</dbReference>
<keyword evidence="2" id="KW-0418">Kinase</keyword>
<evidence type="ECO:0000259" key="1">
    <source>
        <dbReference type="Pfam" id="PF13224"/>
    </source>
</evidence>
<organism evidence="2 3">
    <name type="scientific">Agrococcus baldri</name>
    <dbReference type="NCBI Taxonomy" id="153730"/>
    <lineage>
        <taxon>Bacteria</taxon>
        <taxon>Bacillati</taxon>
        <taxon>Actinomycetota</taxon>
        <taxon>Actinomycetes</taxon>
        <taxon>Micrococcales</taxon>
        <taxon>Microbacteriaceae</taxon>
        <taxon>Agrococcus</taxon>
    </lineage>
</organism>